<name>A0A4Y3QP13_MICTE</name>
<dbReference type="InterPro" id="IPR042001">
    <property type="entry name" value="Sortase_F"/>
</dbReference>
<dbReference type="CDD" id="cd05829">
    <property type="entry name" value="Sortase_F"/>
    <property type="match status" value="1"/>
</dbReference>
<organism evidence="2 3">
    <name type="scientific">Microbacterium testaceum</name>
    <name type="common">Aureobacterium testaceum</name>
    <name type="synonym">Brevibacterium testaceum</name>
    <dbReference type="NCBI Taxonomy" id="2033"/>
    <lineage>
        <taxon>Bacteria</taxon>
        <taxon>Bacillati</taxon>
        <taxon>Actinomycetota</taxon>
        <taxon>Actinomycetes</taxon>
        <taxon>Micrococcales</taxon>
        <taxon>Microbacteriaceae</taxon>
        <taxon>Microbacterium</taxon>
    </lineage>
</organism>
<evidence type="ECO:0008006" key="4">
    <source>
        <dbReference type="Google" id="ProtNLM"/>
    </source>
</evidence>
<dbReference type="EMBL" id="BJML01000005">
    <property type="protein sequence ID" value="GEB45840.1"/>
    <property type="molecule type" value="Genomic_DNA"/>
</dbReference>
<dbReference type="RefSeq" id="WP_141376940.1">
    <property type="nucleotide sequence ID" value="NZ_BJML01000005.1"/>
</dbReference>
<reference evidence="2 3" key="1">
    <citation type="submission" date="2019-06" db="EMBL/GenBank/DDBJ databases">
        <title>Whole genome shotgun sequence of Microbacterium testaceum NBRC 12675.</title>
        <authorList>
            <person name="Hosoyama A."/>
            <person name="Uohara A."/>
            <person name="Ohji S."/>
            <person name="Ichikawa N."/>
        </authorList>
    </citation>
    <scope>NUCLEOTIDE SEQUENCE [LARGE SCALE GENOMIC DNA]</scope>
    <source>
        <strain evidence="2 3">NBRC 12675</strain>
    </source>
</reference>
<feature type="region of interest" description="Disordered" evidence="1">
    <location>
        <begin position="45"/>
        <end position="80"/>
    </location>
</feature>
<dbReference type="Proteomes" id="UP000319525">
    <property type="component" value="Unassembled WGS sequence"/>
</dbReference>
<protein>
    <recommendedName>
        <fullName evidence="4">Class F sortase</fullName>
    </recommendedName>
</protein>
<sequence length="226" mass="23188">MNRFLRSLRRWRRGDILAATAVAAALGLIVTAGIALGPFFAPPPASAGDGGPSAAQHDLAGNPVQLDGPDPVPSASATPEGVGRFTAPSVGLDVPLGAMNVVDGVLQPPGFTSAYWVRNLGVSPDRADAGTVFVVMHSLRGGGVGPGNALIDVDAARARIAVGADISVADVHYRVDRTQVVDKTAIGSEADVWANTAGRLVVVTCLQRSDGLPSTENLVIEARRVT</sequence>
<dbReference type="GeneID" id="57144473"/>
<gene>
    <name evidence="2" type="ORF">MTE01_17850</name>
</gene>
<proteinExistence type="predicted"/>
<evidence type="ECO:0000256" key="1">
    <source>
        <dbReference type="SAM" id="MobiDB-lite"/>
    </source>
</evidence>
<comment type="caution">
    <text evidence="2">The sequence shown here is derived from an EMBL/GenBank/DDBJ whole genome shotgun (WGS) entry which is preliminary data.</text>
</comment>
<evidence type="ECO:0000313" key="2">
    <source>
        <dbReference type="EMBL" id="GEB45840.1"/>
    </source>
</evidence>
<evidence type="ECO:0000313" key="3">
    <source>
        <dbReference type="Proteomes" id="UP000319525"/>
    </source>
</evidence>
<dbReference type="AlphaFoldDB" id="A0A4Y3QP13"/>
<accession>A0A4Y3QP13</accession>
<dbReference type="OrthoDB" id="4425249at2"/>